<organism evidence="1 2">
    <name type="scientific">Didymella heteroderae</name>
    <dbReference type="NCBI Taxonomy" id="1769908"/>
    <lineage>
        <taxon>Eukaryota</taxon>
        <taxon>Fungi</taxon>
        <taxon>Dikarya</taxon>
        <taxon>Ascomycota</taxon>
        <taxon>Pezizomycotina</taxon>
        <taxon>Dothideomycetes</taxon>
        <taxon>Pleosporomycetidae</taxon>
        <taxon>Pleosporales</taxon>
        <taxon>Pleosporineae</taxon>
        <taxon>Didymellaceae</taxon>
        <taxon>Didymella</taxon>
    </lineage>
</organism>
<protein>
    <recommendedName>
        <fullName evidence="3">Hydrolase</fullName>
    </recommendedName>
</protein>
<dbReference type="InterPro" id="IPR036514">
    <property type="entry name" value="SGNH_hydro_sf"/>
</dbReference>
<comment type="caution">
    <text evidence="1">The sequence shown here is derived from an EMBL/GenBank/DDBJ whole genome shotgun (WGS) entry which is preliminary data.</text>
</comment>
<dbReference type="OrthoDB" id="2150942at2759"/>
<reference evidence="1" key="1">
    <citation type="submission" date="2019-04" db="EMBL/GenBank/DDBJ databases">
        <title>Sequencing of skin fungus with MAO and IRED activity.</title>
        <authorList>
            <person name="Marsaioli A.J."/>
            <person name="Bonatto J.M.C."/>
            <person name="Reis Junior O."/>
        </authorList>
    </citation>
    <scope>NUCLEOTIDE SEQUENCE</scope>
    <source>
        <strain evidence="1">28M1</strain>
    </source>
</reference>
<dbReference type="SUPFAM" id="SSF52266">
    <property type="entry name" value="SGNH hydrolase"/>
    <property type="match status" value="1"/>
</dbReference>
<evidence type="ECO:0000313" key="2">
    <source>
        <dbReference type="Proteomes" id="UP000758155"/>
    </source>
</evidence>
<sequence>MTANPGKINRSRFYFEWEGHQIQDLVSFHAITTAQRPDKPIVYLAGDSSLDNKYWVSNDQDSEVEVPEIYKHTLDKPTPKSDVAFWMNHLLSDRATCINTAVEESMLRQRDNELLAHDSFIRDNIRSEDVLIVSVGANDIALRPLPCTIRHMLQLAWATPRSSIESGTASSLKYFNHMFRDKIQDYVDRMTAKTRPRAVIICMIYYPLESGLGQSGWADTQLKALGSATQNIQIQGTEVVPCALHEVLDGKTAKDYTARVEPNEEGGRKMADRFVELLERIWSQSLPEKQNAIQ</sequence>
<accession>A0A9P5C3X1</accession>
<gene>
    <name evidence="1" type="ORF">E8E12_009647</name>
</gene>
<evidence type="ECO:0008006" key="3">
    <source>
        <dbReference type="Google" id="ProtNLM"/>
    </source>
</evidence>
<name>A0A9P5C3X1_9PLEO</name>
<dbReference type="Proteomes" id="UP000758155">
    <property type="component" value="Unassembled WGS sequence"/>
</dbReference>
<evidence type="ECO:0000313" key="1">
    <source>
        <dbReference type="EMBL" id="KAF3044102.1"/>
    </source>
</evidence>
<dbReference type="EMBL" id="SWKV01000010">
    <property type="protein sequence ID" value="KAF3044102.1"/>
    <property type="molecule type" value="Genomic_DNA"/>
</dbReference>
<keyword evidence="2" id="KW-1185">Reference proteome</keyword>
<dbReference type="AlphaFoldDB" id="A0A9P5C3X1"/>
<proteinExistence type="predicted"/>
<dbReference type="Gene3D" id="3.40.50.1110">
    <property type="entry name" value="SGNH hydrolase"/>
    <property type="match status" value="1"/>
</dbReference>